<dbReference type="InterPro" id="IPR013087">
    <property type="entry name" value="Znf_C2H2_type"/>
</dbReference>
<evidence type="ECO:0000259" key="3">
    <source>
        <dbReference type="PROSITE" id="PS50157"/>
    </source>
</evidence>
<keyword evidence="1" id="KW-0862">Zinc</keyword>
<dbReference type="PROSITE" id="PS50157">
    <property type="entry name" value="ZINC_FINGER_C2H2_2"/>
    <property type="match status" value="1"/>
</dbReference>
<feature type="compositionally biased region" description="Polar residues" evidence="2">
    <location>
        <begin position="120"/>
        <end position="137"/>
    </location>
</feature>
<evidence type="ECO:0000256" key="1">
    <source>
        <dbReference type="PROSITE-ProRule" id="PRU00042"/>
    </source>
</evidence>
<protein>
    <recommendedName>
        <fullName evidence="3">C2H2-type domain-containing protein</fullName>
    </recommendedName>
</protein>
<keyword evidence="5" id="KW-1185">Reference proteome</keyword>
<evidence type="ECO:0000313" key="5">
    <source>
        <dbReference type="Proteomes" id="UP000249056"/>
    </source>
</evidence>
<dbReference type="Proteomes" id="UP000249056">
    <property type="component" value="Unassembled WGS sequence"/>
</dbReference>
<accession>A0A395IEH3</accession>
<name>A0A395IEH3_9HELO</name>
<dbReference type="PROSITE" id="PS00028">
    <property type="entry name" value="ZINC_FINGER_C2H2_1"/>
    <property type="match status" value="1"/>
</dbReference>
<dbReference type="GO" id="GO:0008270">
    <property type="term" value="F:zinc ion binding"/>
    <property type="evidence" value="ECO:0007669"/>
    <property type="project" value="UniProtKB-KW"/>
</dbReference>
<proteinExistence type="predicted"/>
<evidence type="ECO:0000256" key="2">
    <source>
        <dbReference type="SAM" id="MobiDB-lite"/>
    </source>
</evidence>
<feature type="region of interest" description="Disordered" evidence="2">
    <location>
        <begin position="120"/>
        <end position="153"/>
    </location>
</feature>
<keyword evidence="1" id="KW-0479">Metal-binding</keyword>
<reference evidence="4 5" key="1">
    <citation type="submission" date="2018-06" db="EMBL/GenBank/DDBJ databases">
        <title>Genome Sequence of the Brown Rot Fungal Pathogen Monilinia fructigena.</title>
        <authorList>
            <person name="Landi L."/>
            <person name="De Miccolis Angelini R.M."/>
            <person name="Pollastro S."/>
            <person name="Abate D."/>
            <person name="Faretra F."/>
            <person name="Romanazzi G."/>
        </authorList>
    </citation>
    <scope>NUCLEOTIDE SEQUENCE [LARGE SCALE GENOMIC DNA]</scope>
    <source>
        <strain evidence="4 5">Mfrg269</strain>
    </source>
</reference>
<dbReference type="AlphaFoldDB" id="A0A395IEH3"/>
<gene>
    <name evidence="4" type="ORF">DID88_003337</name>
</gene>
<dbReference type="OrthoDB" id="6077919at2759"/>
<sequence>MDRTKQARLHYSNDYQPFQGLNEALQSCENRAAEPWPSNLPISINSPGFLCPTCQKSVKTKSELKKHDLRHKKPFGKAWPRLDNFRSHLRRVHESYIQSDAEFSETIRLGEFYEQSGLNQGASLSADVPTQRTSQKMEANESPPKPQEIKTNWKPVYPDLIQDLVTPMDTPMDKPFVDSNVSSKYYTWTK</sequence>
<dbReference type="EMBL" id="QKRW01000077">
    <property type="protein sequence ID" value="RAL58561.1"/>
    <property type="molecule type" value="Genomic_DNA"/>
</dbReference>
<comment type="caution">
    <text evidence="4">The sequence shown here is derived from an EMBL/GenBank/DDBJ whole genome shotgun (WGS) entry which is preliminary data.</text>
</comment>
<keyword evidence="1" id="KW-0863">Zinc-finger</keyword>
<organism evidence="4 5">
    <name type="scientific">Monilinia fructigena</name>
    <dbReference type="NCBI Taxonomy" id="38457"/>
    <lineage>
        <taxon>Eukaryota</taxon>
        <taxon>Fungi</taxon>
        <taxon>Dikarya</taxon>
        <taxon>Ascomycota</taxon>
        <taxon>Pezizomycotina</taxon>
        <taxon>Leotiomycetes</taxon>
        <taxon>Helotiales</taxon>
        <taxon>Sclerotiniaceae</taxon>
        <taxon>Monilinia</taxon>
    </lineage>
</organism>
<evidence type="ECO:0000313" key="4">
    <source>
        <dbReference type="EMBL" id="RAL58561.1"/>
    </source>
</evidence>
<feature type="domain" description="C2H2-type" evidence="3">
    <location>
        <begin position="49"/>
        <end position="71"/>
    </location>
</feature>